<reference evidence="1 2" key="1">
    <citation type="journal article" date="2015" name="Parasit. Vectors">
        <title>Draft genome of the scabies mite.</title>
        <authorList>
            <person name="Rider S.D.Jr."/>
            <person name="Morgan M.S."/>
            <person name="Arlian L.G."/>
        </authorList>
    </citation>
    <scope>NUCLEOTIDE SEQUENCE [LARGE SCALE GENOMIC DNA]</scope>
    <source>
        <strain evidence="1">Arlian Lab</strain>
    </source>
</reference>
<feature type="non-terminal residue" evidence="1">
    <location>
        <position position="86"/>
    </location>
</feature>
<dbReference type="VEuPathDB" id="VectorBase:SSCA000524"/>
<accession>A0A131ZZE1</accession>
<gene>
    <name evidence="1" type="ORF">QR98_0024930</name>
</gene>
<protein>
    <submittedName>
        <fullName evidence="1">Uncharacterized protein</fullName>
    </submittedName>
</protein>
<evidence type="ECO:0000313" key="1">
    <source>
        <dbReference type="EMBL" id="KPM04054.1"/>
    </source>
</evidence>
<organism evidence="1 2">
    <name type="scientific">Sarcoptes scabiei</name>
    <name type="common">Itch mite</name>
    <name type="synonym">Acarus scabiei</name>
    <dbReference type="NCBI Taxonomy" id="52283"/>
    <lineage>
        <taxon>Eukaryota</taxon>
        <taxon>Metazoa</taxon>
        <taxon>Ecdysozoa</taxon>
        <taxon>Arthropoda</taxon>
        <taxon>Chelicerata</taxon>
        <taxon>Arachnida</taxon>
        <taxon>Acari</taxon>
        <taxon>Acariformes</taxon>
        <taxon>Sarcoptiformes</taxon>
        <taxon>Astigmata</taxon>
        <taxon>Psoroptidia</taxon>
        <taxon>Sarcoptoidea</taxon>
        <taxon>Sarcoptidae</taxon>
        <taxon>Sarcoptinae</taxon>
        <taxon>Sarcoptes</taxon>
    </lineage>
</organism>
<dbReference type="OrthoDB" id="248387at2759"/>
<name>A0A131ZZE1_SARSC</name>
<sequence>MSEKLRQISTSPPSLSTKDFLFIVRLIGFLLLIRTIPAVRCYHQQQHLHPNDYQQQQNRLNLTRLYRFGYPFVKRDRFSYERFGVK</sequence>
<dbReference type="AlphaFoldDB" id="A0A131ZZE1"/>
<evidence type="ECO:0000313" key="2">
    <source>
        <dbReference type="Proteomes" id="UP000616769"/>
    </source>
</evidence>
<proteinExistence type="predicted"/>
<dbReference type="Proteomes" id="UP000616769">
    <property type="component" value="Unassembled WGS sequence"/>
</dbReference>
<comment type="caution">
    <text evidence="1">The sequence shown here is derived from an EMBL/GenBank/DDBJ whole genome shotgun (WGS) entry which is preliminary data.</text>
</comment>
<dbReference type="EMBL" id="JXLN01007182">
    <property type="protein sequence ID" value="KPM04054.1"/>
    <property type="molecule type" value="Genomic_DNA"/>
</dbReference>